<organism evidence="1 2">
    <name type="scientific">Fluviispira sanaruensis</name>
    <dbReference type="NCBI Taxonomy" id="2493639"/>
    <lineage>
        <taxon>Bacteria</taxon>
        <taxon>Pseudomonadati</taxon>
        <taxon>Bdellovibrionota</taxon>
        <taxon>Oligoflexia</taxon>
        <taxon>Silvanigrellales</taxon>
        <taxon>Silvanigrellaceae</taxon>
        <taxon>Fluviispira</taxon>
    </lineage>
</organism>
<dbReference type="Proteomes" id="UP000291236">
    <property type="component" value="Chromosome"/>
</dbReference>
<gene>
    <name evidence="1" type="ORF">JCM31447_315600</name>
</gene>
<dbReference type="KEGG" id="sbf:JCM31447_315600"/>
<proteinExistence type="predicted"/>
<sequence length="98" mass="11449">MTDARCASACLDFADKVFLLPNVKHVGQMTSSDTQYMDLSMINLKSGLAELMYLMKVYRNRKLKADESYLPQYVYDGDIWETEKLKKWILTLQEKNRS</sequence>
<accession>A0A4P2VLK2</accession>
<keyword evidence="2" id="KW-1185">Reference proteome</keyword>
<dbReference type="AlphaFoldDB" id="A0A4P2VLK2"/>
<name>A0A4P2VLK2_FLUSA</name>
<protein>
    <submittedName>
        <fullName evidence="1">Uncharacterized protein</fullName>
    </submittedName>
</protein>
<evidence type="ECO:0000313" key="2">
    <source>
        <dbReference type="Proteomes" id="UP000291236"/>
    </source>
</evidence>
<dbReference type="OrthoDB" id="7266775at2"/>
<dbReference type="RefSeq" id="WP_130606581.1">
    <property type="nucleotide sequence ID" value="NZ_AP019368.1"/>
</dbReference>
<dbReference type="EMBL" id="AP019368">
    <property type="protein sequence ID" value="BBH52269.1"/>
    <property type="molecule type" value="Genomic_DNA"/>
</dbReference>
<evidence type="ECO:0000313" key="1">
    <source>
        <dbReference type="EMBL" id="BBH52269.1"/>
    </source>
</evidence>
<reference evidence="1 2" key="1">
    <citation type="submission" date="2018-12" db="EMBL/GenBank/DDBJ databases">
        <title>Rubrispira sanarue gen. nov., sp., nov., a member of the order Silvanigrellales, isolated from a brackish lake in Hamamatsu Japan.</title>
        <authorList>
            <person name="Maejima Y."/>
            <person name="Iino T."/>
            <person name="Muraguchi Y."/>
            <person name="Fukuda K."/>
            <person name="Nojiri H."/>
            <person name="Ohkuma M."/>
            <person name="Moriuchi R."/>
            <person name="Dohra H."/>
            <person name="Kimbara K."/>
            <person name="Shintani M."/>
        </authorList>
    </citation>
    <scope>NUCLEOTIDE SEQUENCE [LARGE SCALE GENOMIC DNA]</scope>
    <source>
        <strain evidence="1 2">RF1110005</strain>
    </source>
</reference>